<dbReference type="Proteomes" id="UP001239522">
    <property type="component" value="Chromosome"/>
</dbReference>
<keyword evidence="3" id="KW-1185">Reference proteome</keyword>
<gene>
    <name evidence="2" type="ORF">P8A18_26600</name>
</gene>
<evidence type="ECO:0000313" key="2">
    <source>
        <dbReference type="EMBL" id="WLQ36777.1"/>
    </source>
</evidence>
<dbReference type="EMBL" id="CP120997">
    <property type="protein sequence ID" value="WLQ36777.1"/>
    <property type="molecule type" value="Genomic_DNA"/>
</dbReference>
<evidence type="ECO:0000259" key="1">
    <source>
        <dbReference type="Pfam" id="PF08808"/>
    </source>
</evidence>
<evidence type="ECO:0000313" key="3">
    <source>
        <dbReference type="Proteomes" id="UP001239522"/>
    </source>
</evidence>
<feature type="domain" description="RES" evidence="1">
    <location>
        <begin position="14"/>
        <end position="207"/>
    </location>
</feature>
<name>A0ABY9HRW1_9ACTN</name>
<dbReference type="RefSeq" id="WP_306058388.1">
    <property type="nucleotide sequence ID" value="NZ_CP120997.1"/>
</dbReference>
<reference evidence="2 3" key="1">
    <citation type="submission" date="2023-03" db="EMBL/GenBank/DDBJ databases">
        <title>Isolation and description of six Streptomyces strains from soil environments, able to metabolize different microbial glucans.</title>
        <authorList>
            <person name="Widen T."/>
            <person name="Larsbrink J."/>
        </authorList>
    </citation>
    <scope>NUCLEOTIDE SEQUENCE [LARGE SCALE GENOMIC DNA]</scope>
    <source>
        <strain evidence="2 3">Mut1</strain>
    </source>
</reference>
<dbReference type="Pfam" id="PF08808">
    <property type="entry name" value="RES"/>
    <property type="match status" value="1"/>
</dbReference>
<organism evidence="2 3">
    <name type="scientific">Streptomyces castrisilvae</name>
    <dbReference type="NCBI Taxonomy" id="3033811"/>
    <lineage>
        <taxon>Bacteria</taxon>
        <taxon>Bacillati</taxon>
        <taxon>Actinomycetota</taxon>
        <taxon>Actinomycetes</taxon>
        <taxon>Kitasatosporales</taxon>
        <taxon>Streptomycetaceae</taxon>
        <taxon>Streptomyces</taxon>
    </lineage>
</organism>
<protein>
    <submittedName>
        <fullName evidence="2">RES family NAD+ phosphorylase</fullName>
    </submittedName>
</protein>
<proteinExistence type="predicted"/>
<dbReference type="InterPro" id="IPR014914">
    <property type="entry name" value="RES_dom"/>
</dbReference>
<accession>A0ABY9HRW1</accession>
<sequence>MTVPHLIPAPAEGVWRLGWAHDPIKYNQVEPETFDGSSAGRFSLFSYETLYCASSPAGCYAEALALYRVSPFMRSLMRDAPAGHGHMSVGDIPSSWRDLRILVRLTASPQAQFLDLEDDRTRIALTEALGEDLRAFGVEGVLTDKDIRGKDRTVARQIAAWAVTQRNKAGHQLMQGITYRSGYGGYRCWAILRDAELEEQERRPIRQEDVALREVAEEYGITVR</sequence>